<comment type="similarity">
    <text evidence="1">Belongs to the protein kinase superfamily. NEK Ser/Thr protein kinase family. NIMA subfamily.</text>
</comment>
<evidence type="ECO:0000256" key="6">
    <source>
        <dbReference type="ARBA" id="ARBA00022777"/>
    </source>
</evidence>
<comment type="catalytic activity">
    <reaction evidence="9">
        <text>L-seryl-[protein] + ATP = O-phospho-L-seryl-[protein] + ADP + H(+)</text>
        <dbReference type="Rhea" id="RHEA:17989"/>
        <dbReference type="Rhea" id="RHEA-COMP:9863"/>
        <dbReference type="Rhea" id="RHEA-COMP:11604"/>
        <dbReference type="ChEBI" id="CHEBI:15378"/>
        <dbReference type="ChEBI" id="CHEBI:29999"/>
        <dbReference type="ChEBI" id="CHEBI:30616"/>
        <dbReference type="ChEBI" id="CHEBI:83421"/>
        <dbReference type="ChEBI" id="CHEBI:456216"/>
        <dbReference type="EC" id="2.7.11.1"/>
    </reaction>
</comment>
<dbReference type="EC" id="2.7.11.1" evidence="2"/>
<dbReference type="InterPro" id="IPR000719">
    <property type="entry name" value="Prot_kinase_dom"/>
</dbReference>
<dbReference type="PANTHER" id="PTHR44899">
    <property type="entry name" value="CAMK FAMILY PROTEIN KINASE"/>
    <property type="match status" value="1"/>
</dbReference>
<name>A0A9W7FMF6_9STRA</name>
<dbReference type="PROSITE" id="PS00108">
    <property type="entry name" value="PROTEIN_KINASE_ST"/>
    <property type="match status" value="1"/>
</dbReference>
<feature type="region of interest" description="Disordered" evidence="11">
    <location>
        <begin position="691"/>
        <end position="786"/>
    </location>
</feature>
<dbReference type="PROSITE" id="PS50011">
    <property type="entry name" value="PROTEIN_KINASE_DOM"/>
    <property type="match status" value="1"/>
</dbReference>
<feature type="compositionally biased region" description="Low complexity" evidence="11">
    <location>
        <begin position="387"/>
        <end position="401"/>
    </location>
</feature>
<evidence type="ECO:0000256" key="4">
    <source>
        <dbReference type="ARBA" id="ARBA00022679"/>
    </source>
</evidence>
<dbReference type="InterPro" id="IPR011009">
    <property type="entry name" value="Kinase-like_dom_sf"/>
</dbReference>
<feature type="compositionally biased region" description="Acidic residues" evidence="11">
    <location>
        <begin position="769"/>
        <end position="779"/>
    </location>
</feature>
<protein>
    <recommendedName>
        <fullName evidence="2">non-specific serine/threonine protein kinase</fullName>
        <ecNumber evidence="2">2.7.11.1</ecNumber>
    </recommendedName>
</protein>
<reference evidence="14" key="1">
    <citation type="journal article" date="2023" name="Commun. Biol.">
        <title>Genome analysis of Parmales, the sister group of diatoms, reveals the evolutionary specialization of diatoms from phago-mixotrophs to photoautotrophs.</title>
        <authorList>
            <person name="Ban H."/>
            <person name="Sato S."/>
            <person name="Yoshikawa S."/>
            <person name="Yamada K."/>
            <person name="Nakamura Y."/>
            <person name="Ichinomiya M."/>
            <person name="Sato N."/>
            <person name="Blanc-Mathieu R."/>
            <person name="Endo H."/>
            <person name="Kuwata A."/>
            <person name="Ogata H."/>
        </authorList>
    </citation>
    <scope>NUCLEOTIDE SEQUENCE [LARGE SCALE GENOMIC DNA]</scope>
    <source>
        <strain evidence="14">NIES 3699</strain>
    </source>
</reference>
<evidence type="ECO:0000313" key="14">
    <source>
        <dbReference type="Proteomes" id="UP001165160"/>
    </source>
</evidence>
<dbReference type="SMART" id="SM00220">
    <property type="entry name" value="S_TKc"/>
    <property type="match status" value="1"/>
</dbReference>
<dbReference type="Proteomes" id="UP001165160">
    <property type="component" value="Unassembled WGS sequence"/>
</dbReference>
<dbReference type="AlphaFoldDB" id="A0A9W7FMF6"/>
<dbReference type="GO" id="GO:0004674">
    <property type="term" value="F:protein serine/threonine kinase activity"/>
    <property type="evidence" value="ECO:0007669"/>
    <property type="project" value="UniProtKB-KW"/>
</dbReference>
<feature type="compositionally biased region" description="Basic and acidic residues" evidence="11">
    <location>
        <begin position="506"/>
        <end position="530"/>
    </location>
</feature>
<evidence type="ECO:0000313" key="13">
    <source>
        <dbReference type="EMBL" id="GMI14744.1"/>
    </source>
</evidence>
<keyword evidence="6" id="KW-0418">Kinase</keyword>
<feature type="compositionally biased region" description="Basic and acidic residues" evidence="11">
    <location>
        <begin position="900"/>
        <end position="929"/>
    </location>
</feature>
<dbReference type="PANTHER" id="PTHR44899:SF3">
    <property type="entry name" value="SERINE_THREONINE-PROTEIN KINASE NEK1"/>
    <property type="match status" value="1"/>
</dbReference>
<evidence type="ECO:0000256" key="8">
    <source>
        <dbReference type="ARBA" id="ARBA00047899"/>
    </source>
</evidence>
<evidence type="ECO:0000256" key="11">
    <source>
        <dbReference type="SAM" id="MobiDB-lite"/>
    </source>
</evidence>
<dbReference type="Pfam" id="PF00069">
    <property type="entry name" value="Pkinase"/>
    <property type="match status" value="1"/>
</dbReference>
<dbReference type="GO" id="GO:0005524">
    <property type="term" value="F:ATP binding"/>
    <property type="evidence" value="ECO:0007669"/>
    <property type="project" value="UniProtKB-KW"/>
</dbReference>
<keyword evidence="7" id="KW-0067">ATP-binding</keyword>
<dbReference type="FunFam" id="3.30.200.20:FF:000097">
    <property type="entry name" value="Probable serine/threonine-protein kinase nek1"/>
    <property type="match status" value="1"/>
</dbReference>
<feature type="domain" description="Protein kinase" evidence="12">
    <location>
        <begin position="4"/>
        <end position="268"/>
    </location>
</feature>
<organism evidence="13 14">
    <name type="scientific">Triparma verrucosa</name>
    <dbReference type="NCBI Taxonomy" id="1606542"/>
    <lineage>
        <taxon>Eukaryota</taxon>
        <taxon>Sar</taxon>
        <taxon>Stramenopiles</taxon>
        <taxon>Ochrophyta</taxon>
        <taxon>Bolidophyceae</taxon>
        <taxon>Parmales</taxon>
        <taxon>Triparmaceae</taxon>
        <taxon>Triparma</taxon>
    </lineage>
</organism>
<keyword evidence="3" id="KW-0723">Serine/threonine-protein kinase</keyword>
<feature type="compositionally biased region" description="Basic and acidic residues" evidence="11">
    <location>
        <begin position="440"/>
        <end position="497"/>
    </location>
</feature>
<proteinExistence type="inferred from homology"/>
<comment type="caution">
    <text evidence="13">The sequence shown here is derived from an EMBL/GenBank/DDBJ whole genome shotgun (WGS) entry which is preliminary data.</text>
</comment>
<gene>
    <name evidence="13" type="ORF">TrVE_jg7315</name>
</gene>
<feature type="compositionally biased region" description="Acidic residues" evidence="11">
    <location>
        <begin position="842"/>
        <end position="881"/>
    </location>
</feature>
<keyword evidence="4" id="KW-0808">Transferase</keyword>
<dbReference type="Gene3D" id="3.30.200.20">
    <property type="entry name" value="Phosphorylase Kinase, domain 1"/>
    <property type="match status" value="1"/>
</dbReference>
<feature type="region of interest" description="Disordered" evidence="11">
    <location>
        <begin position="377"/>
        <end position="593"/>
    </location>
</feature>
<sequence>MDKYKPMKILGEGSFGKVYLMRHIQKRELCCLKVMKIKKLSKTERENCKNEVQLMKQLVHPNIVLYRESFLSKNKDSLCICMEYCDGGDLSQKISRRRGQLMEERIILSYFVQMALGLDFMHRNRVLHRDLKTQNIFMLGNGRVVLGDLGISKVMEGTNDFARTCIGTPYYMSPEIFKNKPYNHKSDIWALGCVLYEMTTLNHAFDSNSLNGLASKIVKGKYPRIHPNFSTVLAKLINDMLEVKPKDRPDLEVILRKALVKRHVSSFFADISRRKPEQLGQGTIALNKVGERMGGALEEEGEKDTKAVQNLVAQLESLDMKSVIAKAVKKERTAGEVPKDEREAKRKQRDQADALKREEERRANVEAALQRLRQERAERAKNRRPLAKQQQQQRLQDAAPANQQHKAKIPVWQHQPKKQAAPDLVKLRHNEVMKSAAQRRAREKEKKEEEERDRAREEEQERRKRQEAVRLRREKQAKELEEWERQQQKQAEEESRRRLLRIAADNARKKQEEEELKERQRKKQEQARKREEKRRKTLEQLRKDKEELDRRDMARAEQEAARKRESEAKAEYSPRIDIDDKDHHDPNGSPIAELPVVYSSLESADGGGLGKTLFSQTGSSANALVKDPFAKAEQKANKEKVLSKKLRREQEEEEKEIEALNFARQENERNKRAAAILQQAQYASDNVLGALNGVGSRFDDIDVNDDQDGQDRGDAEVRGGRQQRNSKQRVAYESDDEESVHYSSEEEYDDDDDDDDDIDMTLLRKEVENDSSDEEEEDATLQKRAQELENELTYATERCVALKATLEATKLATENARKQGMLSPAKPRAVVKNMFAGHLDAVDDEVDEEEGKDAFDVYEGDDGYDDDYLEDSLEESYDDATVETNDSTYYSQGDNTFAVERAEAKRGPDSEDQNDESKSLYQRRAEAKPRHIVTPRVTIDNDDVEPPEYKELSDAVSPSARIEDRVQGLRNRCEDGLGKVVFDRAYHFLKSLQDRVSADSGASPAAVMTPGGTVPDEPDVDDDEAVLEQLTNILGEDKLHYWSLVDQLLFCEDLRKNRY</sequence>
<dbReference type="SUPFAM" id="SSF56112">
    <property type="entry name" value="Protein kinase-like (PK-like)"/>
    <property type="match status" value="1"/>
</dbReference>
<comment type="catalytic activity">
    <reaction evidence="8">
        <text>L-threonyl-[protein] + ATP = O-phospho-L-threonyl-[protein] + ADP + H(+)</text>
        <dbReference type="Rhea" id="RHEA:46608"/>
        <dbReference type="Rhea" id="RHEA-COMP:11060"/>
        <dbReference type="Rhea" id="RHEA-COMP:11605"/>
        <dbReference type="ChEBI" id="CHEBI:15378"/>
        <dbReference type="ChEBI" id="CHEBI:30013"/>
        <dbReference type="ChEBI" id="CHEBI:30616"/>
        <dbReference type="ChEBI" id="CHEBI:61977"/>
        <dbReference type="ChEBI" id="CHEBI:456216"/>
        <dbReference type="EC" id="2.7.11.1"/>
    </reaction>
</comment>
<feature type="region of interest" description="Disordered" evidence="11">
    <location>
        <begin position="841"/>
        <end position="934"/>
    </location>
</feature>
<feature type="compositionally biased region" description="Polar residues" evidence="11">
    <location>
        <begin position="882"/>
        <end position="895"/>
    </location>
</feature>
<feature type="compositionally biased region" description="Acidic residues" evidence="11">
    <location>
        <begin position="745"/>
        <end position="759"/>
    </location>
</feature>
<feature type="region of interest" description="Disordered" evidence="11">
    <location>
        <begin position="329"/>
        <end position="362"/>
    </location>
</feature>
<dbReference type="InterPro" id="IPR008271">
    <property type="entry name" value="Ser/Thr_kinase_AS"/>
</dbReference>
<evidence type="ECO:0000256" key="5">
    <source>
        <dbReference type="ARBA" id="ARBA00022741"/>
    </source>
</evidence>
<evidence type="ECO:0000256" key="9">
    <source>
        <dbReference type="ARBA" id="ARBA00048679"/>
    </source>
</evidence>
<feature type="compositionally biased region" description="Basic and acidic residues" evidence="11">
    <location>
        <begin position="537"/>
        <end position="586"/>
    </location>
</feature>
<evidence type="ECO:0000256" key="2">
    <source>
        <dbReference type="ARBA" id="ARBA00012513"/>
    </source>
</evidence>
<keyword evidence="5" id="KW-0547">Nucleotide-binding</keyword>
<feature type="coiled-coil region" evidence="10">
    <location>
        <begin position="629"/>
        <end position="680"/>
    </location>
</feature>
<accession>A0A9W7FMF6</accession>
<keyword evidence="10" id="KW-0175">Coiled coil</keyword>
<evidence type="ECO:0000256" key="3">
    <source>
        <dbReference type="ARBA" id="ARBA00022527"/>
    </source>
</evidence>
<dbReference type="Gene3D" id="1.10.510.10">
    <property type="entry name" value="Transferase(Phosphotransferase) domain 1"/>
    <property type="match status" value="1"/>
</dbReference>
<feature type="compositionally biased region" description="Basic and acidic residues" evidence="11">
    <location>
        <begin position="709"/>
        <end position="719"/>
    </location>
</feature>
<evidence type="ECO:0000259" key="12">
    <source>
        <dbReference type="PROSITE" id="PS50011"/>
    </source>
</evidence>
<keyword evidence="14" id="KW-1185">Reference proteome</keyword>
<dbReference type="EMBL" id="BRXX01000505">
    <property type="protein sequence ID" value="GMI14744.1"/>
    <property type="molecule type" value="Genomic_DNA"/>
</dbReference>
<evidence type="ECO:0000256" key="1">
    <source>
        <dbReference type="ARBA" id="ARBA00010886"/>
    </source>
</evidence>
<evidence type="ECO:0000256" key="7">
    <source>
        <dbReference type="ARBA" id="ARBA00022840"/>
    </source>
</evidence>
<evidence type="ECO:0000256" key="10">
    <source>
        <dbReference type="SAM" id="Coils"/>
    </source>
</evidence>
<dbReference type="InterPro" id="IPR051131">
    <property type="entry name" value="NEK_Ser/Thr_kinase_NIMA"/>
</dbReference>
<dbReference type="CDD" id="cd08215">
    <property type="entry name" value="STKc_Nek"/>
    <property type="match status" value="1"/>
</dbReference>